<accession>A0A6A6N564</accession>
<proteinExistence type="predicted"/>
<evidence type="ECO:0000313" key="3">
    <source>
        <dbReference type="Proteomes" id="UP000467840"/>
    </source>
</evidence>
<dbReference type="EMBL" id="JAAGAX010000003">
    <property type="protein sequence ID" value="KAF2320005.1"/>
    <property type="molecule type" value="Genomic_DNA"/>
</dbReference>
<organism evidence="2 3">
    <name type="scientific">Hevea brasiliensis</name>
    <name type="common">Para rubber tree</name>
    <name type="synonym">Siphonia brasiliensis</name>
    <dbReference type="NCBI Taxonomy" id="3981"/>
    <lineage>
        <taxon>Eukaryota</taxon>
        <taxon>Viridiplantae</taxon>
        <taxon>Streptophyta</taxon>
        <taxon>Embryophyta</taxon>
        <taxon>Tracheophyta</taxon>
        <taxon>Spermatophyta</taxon>
        <taxon>Magnoliopsida</taxon>
        <taxon>eudicotyledons</taxon>
        <taxon>Gunneridae</taxon>
        <taxon>Pentapetalae</taxon>
        <taxon>rosids</taxon>
        <taxon>fabids</taxon>
        <taxon>Malpighiales</taxon>
        <taxon>Euphorbiaceae</taxon>
        <taxon>Crotonoideae</taxon>
        <taxon>Micrandreae</taxon>
        <taxon>Hevea</taxon>
    </lineage>
</organism>
<sequence length="201" mass="22207">MSEQSEFADRSGEKPSQQSQPGLAGNAGAVDQVHIEKGHAIGQHEEETQKVQQNKNKNSLPCNHKYVWSGPRALVQREGSRRRSCIDAAIEILMNWWLFSSENGNLLWYGLDLQSLVSICCDLLGMWEDTLVFLVVNTLGDANSILNQSSVISIENFGALIQEKELNLTLGSVHFLTAPDNGLLGCLNLKGWVYVVRPVDG</sequence>
<dbReference type="Proteomes" id="UP000467840">
    <property type="component" value="Chromosome 10"/>
</dbReference>
<name>A0A6A6N564_HEVBR</name>
<evidence type="ECO:0000256" key="1">
    <source>
        <dbReference type="SAM" id="MobiDB-lite"/>
    </source>
</evidence>
<gene>
    <name evidence="2" type="ORF">GH714_021949</name>
</gene>
<protein>
    <submittedName>
        <fullName evidence="2">Uncharacterized protein</fullName>
    </submittedName>
</protein>
<dbReference type="AlphaFoldDB" id="A0A6A6N564"/>
<comment type="caution">
    <text evidence="2">The sequence shown here is derived from an EMBL/GenBank/DDBJ whole genome shotgun (WGS) entry which is preliminary data.</text>
</comment>
<keyword evidence="3" id="KW-1185">Reference proteome</keyword>
<reference evidence="2 3" key="1">
    <citation type="journal article" date="2020" name="Mol. Plant">
        <title>The Chromosome-Based Rubber Tree Genome Provides New Insights into Spurge Genome Evolution and Rubber Biosynthesis.</title>
        <authorList>
            <person name="Liu J."/>
            <person name="Shi C."/>
            <person name="Shi C.C."/>
            <person name="Li W."/>
            <person name="Zhang Q.J."/>
            <person name="Zhang Y."/>
            <person name="Li K."/>
            <person name="Lu H.F."/>
            <person name="Shi C."/>
            <person name="Zhu S.T."/>
            <person name="Xiao Z.Y."/>
            <person name="Nan H."/>
            <person name="Yue Y."/>
            <person name="Zhu X.G."/>
            <person name="Wu Y."/>
            <person name="Hong X.N."/>
            <person name="Fan G.Y."/>
            <person name="Tong Y."/>
            <person name="Zhang D."/>
            <person name="Mao C.L."/>
            <person name="Liu Y.L."/>
            <person name="Hao S.J."/>
            <person name="Liu W.Q."/>
            <person name="Lv M.Q."/>
            <person name="Zhang H.B."/>
            <person name="Liu Y."/>
            <person name="Hu-Tang G.R."/>
            <person name="Wang J.P."/>
            <person name="Wang J.H."/>
            <person name="Sun Y.H."/>
            <person name="Ni S.B."/>
            <person name="Chen W.B."/>
            <person name="Zhang X.C."/>
            <person name="Jiao Y.N."/>
            <person name="Eichler E.E."/>
            <person name="Li G.H."/>
            <person name="Liu X."/>
            <person name="Gao L.Z."/>
        </authorList>
    </citation>
    <scope>NUCLEOTIDE SEQUENCE [LARGE SCALE GENOMIC DNA]</scope>
    <source>
        <strain evidence="3">cv. GT1</strain>
        <tissue evidence="2">Leaf</tissue>
    </source>
</reference>
<feature type="region of interest" description="Disordered" evidence="1">
    <location>
        <begin position="1"/>
        <end position="29"/>
    </location>
</feature>
<evidence type="ECO:0000313" key="2">
    <source>
        <dbReference type="EMBL" id="KAF2320005.1"/>
    </source>
</evidence>